<feature type="transmembrane region" description="Helical" evidence="6">
    <location>
        <begin position="302"/>
        <end position="331"/>
    </location>
</feature>
<name>A0ABN8BGQ9_CHISP</name>
<dbReference type="InterPro" id="IPR020846">
    <property type="entry name" value="MFS_dom"/>
</dbReference>
<feature type="transmembrane region" description="Helical" evidence="6">
    <location>
        <begin position="158"/>
        <end position="178"/>
    </location>
</feature>
<organism evidence="8 9">
    <name type="scientific">Chilo suppressalis</name>
    <name type="common">Asiatic rice borer moth</name>
    <dbReference type="NCBI Taxonomy" id="168631"/>
    <lineage>
        <taxon>Eukaryota</taxon>
        <taxon>Metazoa</taxon>
        <taxon>Ecdysozoa</taxon>
        <taxon>Arthropoda</taxon>
        <taxon>Hexapoda</taxon>
        <taxon>Insecta</taxon>
        <taxon>Pterygota</taxon>
        <taxon>Neoptera</taxon>
        <taxon>Endopterygota</taxon>
        <taxon>Lepidoptera</taxon>
        <taxon>Glossata</taxon>
        <taxon>Ditrysia</taxon>
        <taxon>Pyraloidea</taxon>
        <taxon>Crambidae</taxon>
        <taxon>Crambinae</taxon>
        <taxon>Chilo</taxon>
    </lineage>
</organism>
<feature type="domain" description="Major facilitator superfamily (MFS) profile" evidence="7">
    <location>
        <begin position="4"/>
        <end position="410"/>
    </location>
</feature>
<feature type="transmembrane region" description="Helical" evidence="6">
    <location>
        <begin position="383"/>
        <end position="405"/>
    </location>
</feature>
<evidence type="ECO:0000313" key="8">
    <source>
        <dbReference type="EMBL" id="CAH0407258.1"/>
    </source>
</evidence>
<comment type="subcellular location">
    <subcellularLocation>
        <location evidence="1">Membrane</location>
        <topology evidence="1">Multi-pass membrane protein</topology>
    </subcellularLocation>
</comment>
<evidence type="ECO:0000256" key="5">
    <source>
        <dbReference type="ARBA" id="ARBA00023136"/>
    </source>
</evidence>
<accession>A0ABN8BGQ9</accession>
<protein>
    <recommendedName>
        <fullName evidence="7">Major facilitator superfamily (MFS) profile domain-containing protein</fullName>
    </recommendedName>
</protein>
<dbReference type="SUPFAM" id="SSF103473">
    <property type="entry name" value="MFS general substrate transporter"/>
    <property type="match status" value="1"/>
</dbReference>
<dbReference type="PROSITE" id="PS50850">
    <property type="entry name" value="MFS"/>
    <property type="match status" value="1"/>
</dbReference>
<evidence type="ECO:0000256" key="1">
    <source>
        <dbReference type="ARBA" id="ARBA00004141"/>
    </source>
</evidence>
<dbReference type="InterPro" id="IPR036259">
    <property type="entry name" value="MFS_trans_sf"/>
</dbReference>
<dbReference type="Proteomes" id="UP001153292">
    <property type="component" value="Chromosome 8"/>
</dbReference>
<proteinExistence type="predicted"/>
<keyword evidence="9" id="KW-1185">Reference proteome</keyword>
<feature type="transmembrane region" description="Helical" evidence="6">
    <location>
        <begin position="263"/>
        <end position="282"/>
    </location>
</feature>
<evidence type="ECO:0000256" key="3">
    <source>
        <dbReference type="ARBA" id="ARBA00022692"/>
    </source>
</evidence>
<feature type="transmembrane region" description="Helical" evidence="6">
    <location>
        <begin position="7"/>
        <end position="26"/>
    </location>
</feature>
<evidence type="ECO:0000259" key="7">
    <source>
        <dbReference type="PROSITE" id="PS50850"/>
    </source>
</evidence>
<evidence type="ECO:0000256" key="4">
    <source>
        <dbReference type="ARBA" id="ARBA00022989"/>
    </source>
</evidence>
<feature type="transmembrane region" description="Helical" evidence="6">
    <location>
        <begin position="231"/>
        <end position="251"/>
    </location>
</feature>
<gene>
    <name evidence="8" type="ORF">CHILSU_LOCUS10656</name>
</gene>
<reference evidence="8" key="1">
    <citation type="submission" date="2021-12" db="EMBL/GenBank/DDBJ databases">
        <authorList>
            <person name="King R."/>
        </authorList>
    </citation>
    <scope>NUCLEOTIDE SEQUENCE</scope>
</reference>
<dbReference type="Pfam" id="PF07690">
    <property type="entry name" value="MFS_1"/>
    <property type="match status" value="1"/>
</dbReference>
<evidence type="ECO:0000256" key="2">
    <source>
        <dbReference type="ARBA" id="ARBA00022448"/>
    </source>
</evidence>
<dbReference type="PANTHER" id="PTHR23504">
    <property type="entry name" value="MAJOR FACILITATOR SUPERFAMILY DOMAIN-CONTAINING PROTEIN 10"/>
    <property type="match status" value="1"/>
</dbReference>
<evidence type="ECO:0000256" key="6">
    <source>
        <dbReference type="SAM" id="Phobius"/>
    </source>
</evidence>
<keyword evidence="5 6" id="KW-0472">Membrane</keyword>
<evidence type="ECO:0000313" key="9">
    <source>
        <dbReference type="Proteomes" id="UP001153292"/>
    </source>
</evidence>
<dbReference type="EMBL" id="OU963901">
    <property type="protein sequence ID" value="CAH0407258.1"/>
    <property type="molecule type" value="Genomic_DNA"/>
</dbReference>
<dbReference type="InterPro" id="IPR001958">
    <property type="entry name" value="Tet-R_TetA/multi-R_MdtG-like"/>
</dbReference>
<keyword evidence="2" id="KW-0813">Transport</keyword>
<dbReference type="InterPro" id="IPR011701">
    <property type="entry name" value="MFS"/>
</dbReference>
<feature type="transmembrane region" description="Helical" evidence="6">
    <location>
        <begin position="71"/>
        <end position="95"/>
    </location>
</feature>
<feature type="transmembrane region" description="Helical" evidence="6">
    <location>
        <begin position="38"/>
        <end position="59"/>
    </location>
</feature>
<dbReference type="PANTHER" id="PTHR23504:SF14">
    <property type="entry name" value="MAJOR FACILITATOR SUPERFAMILY DOMAIN-CONTAINING PROTEIN 9"/>
    <property type="match status" value="1"/>
</dbReference>
<sequence>MLSPAKTILIVTFLDMFGVGLIIPQLHNQAQLLGCSHVLIGIMGAIYSASQLVFGPIIGNLSDLKGRKPTLLFSSALCGVAYILLGFTTSIVLFFSLRLFLGIVKQTQLLAKSIAPDCVKESDDHSALFGKLSTLSTMGITVGPVISGHLVEAFPDNGFTIITFIVATMFAINTYLINQLPDNSKDRKHDDNKNQRKEMGVAAKLIDTVRRSIQESVDDLKKVDWAKYWDVFLFKLIIGLCMGMYFSSFAVFLKTEHGVTPKYIGYIVAFKGAVTALCSYFIEHINRLYRNDTHAIQRTFHIFIASTVAFLGMGLAGTLSLYILFVIPLAISNAVSRVTNLEMIVKRGNDEHRGSVIGAAASVRSLSGVVTPLLSGVISEYIGVPYVLFSAALFAAIGVVVSYKIRTSLDTDKMKSE</sequence>
<dbReference type="PRINTS" id="PR01035">
    <property type="entry name" value="TCRTETA"/>
</dbReference>
<keyword evidence="4 6" id="KW-1133">Transmembrane helix</keyword>
<dbReference type="Gene3D" id="1.20.1250.20">
    <property type="entry name" value="MFS general substrate transporter like domains"/>
    <property type="match status" value="1"/>
</dbReference>
<keyword evidence="3 6" id="KW-0812">Transmembrane</keyword>